<sequence>MMPGAGEREHVVLFPFMAQGHLIPFTALARLIELRKGYRVTIVNTPLNVEKLKTLLPPESTIRLESLPFDPIQHGLPPGSENTDTMHHQFLLNLFRASGTLDSAFERLLVDIRRREGRPPLCVISDMFLGWTVDVARKLGLPHAVFIASGAYGTAILFSVWLKITEFDLNSEEVTLPDFPEAESVNCSHIFRYLKFDAVRSEDWTQFHQVQFGACLRSDGLLFNTTQEMEETGLHYFRRKSKQYSVWAIGPITLAGDTKGGTRTEDNNHEIVEWLDLHPPGSVLFVCFGSMNSISSSQMMQLATGLEASEQPFLWALRPPVEHLECKEFKDEWLPRGYEARMEETKQGFLFRGWAPQMEILEHQSTGMFLSHCGWNSSLESLSKGVPIIAWPLSGEQLYNSHLMEAELGVAVEIARGHLSEVDSGHIAGVIATAMGKTEKGEEMRKKAERLRKVMEDAVRDEEGRKGSSARAFDDFIETALLLRSKDASLGF</sequence>
<dbReference type="Proteomes" id="UP000825729">
    <property type="component" value="Unassembled WGS sequence"/>
</dbReference>
<reference evidence="5 6" key="1">
    <citation type="submission" date="2021-07" db="EMBL/GenBank/DDBJ databases">
        <title>The Aristolochia fimbriata genome: insights into angiosperm evolution, floral development and chemical biosynthesis.</title>
        <authorList>
            <person name="Jiao Y."/>
        </authorList>
    </citation>
    <scope>NUCLEOTIDE SEQUENCE [LARGE SCALE GENOMIC DNA]</scope>
    <source>
        <strain evidence="5">IBCAS-2021</strain>
        <tissue evidence="5">Leaf</tissue>
    </source>
</reference>
<dbReference type="FunFam" id="3.40.50.2000:FF:000103">
    <property type="entry name" value="Glycosyltransferase"/>
    <property type="match status" value="1"/>
</dbReference>
<dbReference type="PANTHER" id="PTHR48047:SF61">
    <property type="entry name" value="OS04G0273600 PROTEIN"/>
    <property type="match status" value="1"/>
</dbReference>
<feature type="transmembrane region" description="Helical" evidence="4">
    <location>
        <begin position="144"/>
        <end position="162"/>
    </location>
</feature>
<keyword evidence="4" id="KW-0812">Transmembrane</keyword>
<evidence type="ECO:0000256" key="3">
    <source>
        <dbReference type="ARBA" id="ARBA00022679"/>
    </source>
</evidence>
<keyword evidence="4" id="KW-0472">Membrane</keyword>
<dbReference type="FunFam" id="3.40.50.2000:FF:000064">
    <property type="entry name" value="Glycosyltransferase"/>
    <property type="match status" value="1"/>
</dbReference>
<dbReference type="EMBL" id="JAINDJ010000005">
    <property type="protein sequence ID" value="KAG9447677.1"/>
    <property type="molecule type" value="Genomic_DNA"/>
</dbReference>
<dbReference type="GO" id="GO:0035251">
    <property type="term" value="F:UDP-glucosyltransferase activity"/>
    <property type="evidence" value="ECO:0007669"/>
    <property type="project" value="TreeGrafter"/>
</dbReference>
<name>A0AAV7EJ03_ARIFI</name>
<comment type="caution">
    <text evidence="5">The sequence shown here is derived from an EMBL/GenBank/DDBJ whole genome shotgun (WGS) entry which is preliminary data.</text>
</comment>
<dbReference type="PANTHER" id="PTHR48047">
    <property type="entry name" value="GLYCOSYLTRANSFERASE"/>
    <property type="match status" value="1"/>
</dbReference>
<evidence type="ECO:0000256" key="1">
    <source>
        <dbReference type="ARBA" id="ARBA00009995"/>
    </source>
</evidence>
<dbReference type="SUPFAM" id="SSF53756">
    <property type="entry name" value="UDP-Glycosyltransferase/glycogen phosphorylase"/>
    <property type="match status" value="1"/>
</dbReference>
<proteinExistence type="inferred from homology"/>
<keyword evidence="2" id="KW-0328">Glycosyltransferase</keyword>
<dbReference type="Pfam" id="PF00201">
    <property type="entry name" value="UDPGT"/>
    <property type="match status" value="1"/>
</dbReference>
<dbReference type="Gene3D" id="3.40.50.2000">
    <property type="entry name" value="Glycogen Phosphorylase B"/>
    <property type="match status" value="2"/>
</dbReference>
<evidence type="ECO:0008006" key="7">
    <source>
        <dbReference type="Google" id="ProtNLM"/>
    </source>
</evidence>
<keyword evidence="3" id="KW-0808">Transferase</keyword>
<dbReference type="InterPro" id="IPR002213">
    <property type="entry name" value="UDP_glucos_trans"/>
</dbReference>
<gene>
    <name evidence="5" type="ORF">H6P81_013805</name>
</gene>
<dbReference type="CDD" id="cd03784">
    <property type="entry name" value="GT1_Gtf-like"/>
    <property type="match status" value="1"/>
</dbReference>
<evidence type="ECO:0000313" key="6">
    <source>
        <dbReference type="Proteomes" id="UP000825729"/>
    </source>
</evidence>
<evidence type="ECO:0000313" key="5">
    <source>
        <dbReference type="EMBL" id="KAG9447677.1"/>
    </source>
</evidence>
<keyword evidence="6" id="KW-1185">Reference proteome</keyword>
<evidence type="ECO:0000256" key="2">
    <source>
        <dbReference type="ARBA" id="ARBA00022676"/>
    </source>
</evidence>
<organism evidence="5 6">
    <name type="scientific">Aristolochia fimbriata</name>
    <name type="common">White veined hardy Dutchman's pipe vine</name>
    <dbReference type="NCBI Taxonomy" id="158543"/>
    <lineage>
        <taxon>Eukaryota</taxon>
        <taxon>Viridiplantae</taxon>
        <taxon>Streptophyta</taxon>
        <taxon>Embryophyta</taxon>
        <taxon>Tracheophyta</taxon>
        <taxon>Spermatophyta</taxon>
        <taxon>Magnoliopsida</taxon>
        <taxon>Magnoliidae</taxon>
        <taxon>Piperales</taxon>
        <taxon>Aristolochiaceae</taxon>
        <taxon>Aristolochia</taxon>
    </lineage>
</organism>
<evidence type="ECO:0000256" key="4">
    <source>
        <dbReference type="SAM" id="Phobius"/>
    </source>
</evidence>
<protein>
    <recommendedName>
        <fullName evidence="7">Glycosyltransferase</fullName>
    </recommendedName>
</protein>
<dbReference type="AlphaFoldDB" id="A0AAV7EJ03"/>
<keyword evidence="4" id="KW-1133">Transmembrane helix</keyword>
<comment type="similarity">
    <text evidence="1">Belongs to the UDP-glycosyltransferase family.</text>
</comment>
<accession>A0AAV7EJ03</accession>
<feature type="transmembrane region" description="Helical" evidence="4">
    <location>
        <begin position="12"/>
        <end position="32"/>
    </location>
</feature>